<evidence type="ECO:0000313" key="3">
    <source>
        <dbReference type="Proteomes" id="UP000789359"/>
    </source>
</evidence>
<evidence type="ECO:0000313" key="2">
    <source>
        <dbReference type="EMBL" id="CAD7288200.1"/>
    </source>
</evidence>
<organism evidence="2 3">
    <name type="scientific">Campylobacter suis</name>
    <dbReference type="NCBI Taxonomy" id="2790657"/>
    <lineage>
        <taxon>Bacteria</taxon>
        <taxon>Pseudomonadati</taxon>
        <taxon>Campylobacterota</taxon>
        <taxon>Epsilonproteobacteria</taxon>
        <taxon>Campylobacterales</taxon>
        <taxon>Campylobacteraceae</taxon>
        <taxon>Campylobacter</taxon>
    </lineage>
</organism>
<feature type="transmembrane region" description="Helical" evidence="1">
    <location>
        <begin position="12"/>
        <end position="29"/>
    </location>
</feature>
<accession>A0ABN7K6Y4</accession>
<dbReference type="Proteomes" id="UP000789359">
    <property type="component" value="Unassembled WGS sequence"/>
</dbReference>
<comment type="caution">
    <text evidence="2">The sequence shown here is derived from an EMBL/GenBank/DDBJ whole genome shotgun (WGS) entry which is preliminary data.</text>
</comment>
<keyword evidence="3" id="KW-1185">Reference proteome</keyword>
<proteinExistence type="predicted"/>
<keyword evidence="1" id="KW-1133">Transmembrane helix</keyword>
<sequence length="128" mass="14317">MGFDMLNFKAQTVVGIVLAVLGGVVFIYIKSLQASISKLDEKLKDTQTQLIVQTAQTELKDANLNECNAKISLQNKAINSLSIEKSKLEKINKDIKRKYANMHIPSDSSDCQTRLDFYESLFKGVSNE</sequence>
<keyword evidence="1" id="KW-0472">Membrane</keyword>
<keyword evidence="1" id="KW-0812">Transmembrane</keyword>
<protein>
    <recommendedName>
        <fullName evidence="4">I-spanin</fullName>
    </recommendedName>
</protein>
<evidence type="ECO:0000256" key="1">
    <source>
        <dbReference type="SAM" id="Phobius"/>
    </source>
</evidence>
<evidence type="ECO:0008006" key="4">
    <source>
        <dbReference type="Google" id="ProtNLM"/>
    </source>
</evidence>
<reference evidence="2 3" key="1">
    <citation type="submission" date="2020-11" db="EMBL/GenBank/DDBJ databases">
        <authorList>
            <person name="Peeters C."/>
        </authorList>
    </citation>
    <scope>NUCLEOTIDE SEQUENCE [LARGE SCALE GENOMIC DNA]</scope>
    <source>
        <strain evidence="2 3">LMG 8286</strain>
    </source>
</reference>
<gene>
    <name evidence="2" type="ORF">LMG8286_01187</name>
</gene>
<dbReference type="EMBL" id="CAJHOE010000002">
    <property type="protein sequence ID" value="CAD7288200.1"/>
    <property type="molecule type" value="Genomic_DNA"/>
</dbReference>
<name>A0ABN7K6Y4_9BACT</name>